<protein>
    <submittedName>
        <fullName evidence="2">ATP-dependent DNA ligase</fullName>
    </submittedName>
</protein>
<comment type="caution">
    <text evidence="2">The sequence shown here is derived from an EMBL/GenBank/DDBJ whole genome shotgun (WGS) entry which is preliminary data.</text>
</comment>
<dbReference type="EMBL" id="JAAGWK010000011">
    <property type="protein sequence ID" value="NEL54270.1"/>
    <property type="molecule type" value="Genomic_DNA"/>
</dbReference>
<proteinExistence type="predicted"/>
<sequence>MSPTRQRVQVEGRQLEVSNLDKVLFGEVGFTKAMVIDYHVRIAPVLLPHVAGRPVTFTRWPDGVDGPSFFEKNSARHAPAWVRRVTVPSPGSTRGRETLDMVLLETVPDLVWSANMAALEVHVPQWRVGADGVPELPDLLVLDLDPGPGAGIAECCAVAERLRRLLVTDGLHPVVKTSGSKGMQVYAPISCADADHPSRYARDLAQQLSRETPEQVVWRMEKALRPGKVLVDWSQNNTAKTTVAPYSLRARAGATVSTPLDWAEVDGVRDGADPATLRFDTAAVLDRVERLGDLFAVPERHRAALPEVPAR</sequence>
<name>A0A7K3WF08_9ACTN</name>
<dbReference type="AlphaFoldDB" id="A0A7K3WF08"/>
<feature type="domain" description="DNA ligase D polymerase" evidence="1">
    <location>
        <begin position="31"/>
        <end position="295"/>
    </location>
</feature>
<reference evidence="2 3" key="1">
    <citation type="submission" date="2020-02" db="EMBL/GenBank/DDBJ databases">
        <title>The whole genome sequence of CPCC 205119.</title>
        <authorList>
            <person name="Jiang Z."/>
        </authorList>
    </citation>
    <scope>NUCLEOTIDE SEQUENCE [LARGE SCALE GENOMIC DNA]</scope>
    <source>
        <strain evidence="2 3">CPCC 205119</strain>
    </source>
</reference>
<accession>A0A7K3WF08</accession>
<dbReference type="Proteomes" id="UP000470470">
    <property type="component" value="Unassembled WGS sequence"/>
</dbReference>
<dbReference type="Gene3D" id="3.90.920.10">
    <property type="entry name" value="DNA primase, PRIM domain"/>
    <property type="match status" value="1"/>
</dbReference>
<dbReference type="PANTHER" id="PTHR42705">
    <property type="entry name" value="BIFUNCTIONAL NON-HOMOLOGOUS END JOINING PROTEIN LIGD"/>
    <property type="match status" value="1"/>
</dbReference>
<dbReference type="RefSeq" id="WP_162392234.1">
    <property type="nucleotide sequence ID" value="NZ_JAABOZ010000001.1"/>
</dbReference>
<dbReference type="PANTHER" id="PTHR42705:SF2">
    <property type="entry name" value="BIFUNCTIONAL NON-HOMOLOGOUS END JOINING PROTEIN LIGD"/>
    <property type="match status" value="1"/>
</dbReference>
<dbReference type="InterPro" id="IPR014145">
    <property type="entry name" value="LigD_pol_dom"/>
</dbReference>
<evidence type="ECO:0000313" key="2">
    <source>
        <dbReference type="EMBL" id="NEL54270.1"/>
    </source>
</evidence>
<evidence type="ECO:0000313" key="3">
    <source>
        <dbReference type="Proteomes" id="UP000470470"/>
    </source>
</evidence>
<dbReference type="GO" id="GO:0016874">
    <property type="term" value="F:ligase activity"/>
    <property type="evidence" value="ECO:0007669"/>
    <property type="project" value="UniProtKB-KW"/>
</dbReference>
<dbReference type="Pfam" id="PF21686">
    <property type="entry name" value="LigD_Prim-Pol"/>
    <property type="match status" value="1"/>
</dbReference>
<dbReference type="InterPro" id="IPR052171">
    <property type="entry name" value="NHEJ_LigD"/>
</dbReference>
<evidence type="ECO:0000259" key="1">
    <source>
        <dbReference type="Pfam" id="PF21686"/>
    </source>
</evidence>
<dbReference type="NCBIfam" id="TIGR02778">
    <property type="entry name" value="ligD_pol"/>
    <property type="match status" value="1"/>
</dbReference>
<keyword evidence="3" id="KW-1185">Reference proteome</keyword>
<organism evidence="2 3">
    <name type="scientific">Goekera deserti</name>
    <dbReference type="NCBI Taxonomy" id="2497753"/>
    <lineage>
        <taxon>Bacteria</taxon>
        <taxon>Bacillati</taxon>
        <taxon>Actinomycetota</taxon>
        <taxon>Actinomycetes</taxon>
        <taxon>Geodermatophilales</taxon>
        <taxon>Geodermatophilaceae</taxon>
        <taxon>Goekera</taxon>
    </lineage>
</organism>
<keyword evidence="2" id="KW-0436">Ligase</keyword>
<gene>
    <name evidence="2" type="ORF">G1H19_09680</name>
</gene>